<name>A0A067RUC2_ZOONE</name>
<dbReference type="InParanoid" id="A0A067RUC2"/>
<accession>A0A067RUC2</accession>
<sequence>MCYLPDVSPVIIPPTNLPNLRTRYKFRQGTRSTNCCKIRITYRGPANPIMSFPIETIGVFFETTLCDEYRDTKLDRIWQKNSFRKLNLSLEGASKTMIVATSPPTLRRSREPEISQNVP</sequence>
<proteinExistence type="predicted"/>
<keyword evidence="3" id="KW-1185">Reference proteome</keyword>
<organism evidence="2 3">
    <name type="scientific">Zootermopsis nevadensis</name>
    <name type="common">Dampwood termite</name>
    <dbReference type="NCBI Taxonomy" id="136037"/>
    <lineage>
        <taxon>Eukaryota</taxon>
        <taxon>Metazoa</taxon>
        <taxon>Ecdysozoa</taxon>
        <taxon>Arthropoda</taxon>
        <taxon>Hexapoda</taxon>
        <taxon>Insecta</taxon>
        <taxon>Pterygota</taxon>
        <taxon>Neoptera</taxon>
        <taxon>Polyneoptera</taxon>
        <taxon>Dictyoptera</taxon>
        <taxon>Blattodea</taxon>
        <taxon>Blattoidea</taxon>
        <taxon>Termitoidae</taxon>
        <taxon>Termopsidae</taxon>
        <taxon>Zootermopsis</taxon>
    </lineage>
</organism>
<gene>
    <name evidence="2" type="ORF">L798_04363</name>
</gene>
<protein>
    <submittedName>
        <fullName evidence="2">Uncharacterized protein</fullName>
    </submittedName>
</protein>
<evidence type="ECO:0000256" key="1">
    <source>
        <dbReference type="SAM" id="MobiDB-lite"/>
    </source>
</evidence>
<dbReference type="Proteomes" id="UP000027135">
    <property type="component" value="Unassembled WGS sequence"/>
</dbReference>
<reference evidence="2 3" key="1">
    <citation type="journal article" date="2014" name="Nat. Commun.">
        <title>Molecular traces of alternative social organization in a termite genome.</title>
        <authorList>
            <person name="Terrapon N."/>
            <person name="Li C."/>
            <person name="Robertson H.M."/>
            <person name="Ji L."/>
            <person name="Meng X."/>
            <person name="Booth W."/>
            <person name="Chen Z."/>
            <person name="Childers C.P."/>
            <person name="Glastad K.M."/>
            <person name="Gokhale K."/>
            <person name="Gowin J."/>
            <person name="Gronenberg W."/>
            <person name="Hermansen R.A."/>
            <person name="Hu H."/>
            <person name="Hunt B.G."/>
            <person name="Huylmans A.K."/>
            <person name="Khalil S.M."/>
            <person name="Mitchell R.D."/>
            <person name="Munoz-Torres M.C."/>
            <person name="Mustard J.A."/>
            <person name="Pan H."/>
            <person name="Reese J.T."/>
            <person name="Scharf M.E."/>
            <person name="Sun F."/>
            <person name="Vogel H."/>
            <person name="Xiao J."/>
            <person name="Yang W."/>
            <person name="Yang Z."/>
            <person name="Yang Z."/>
            <person name="Zhou J."/>
            <person name="Zhu J."/>
            <person name="Brent C.S."/>
            <person name="Elsik C.G."/>
            <person name="Goodisman M.A."/>
            <person name="Liberles D.A."/>
            <person name="Roe R.M."/>
            <person name="Vargo E.L."/>
            <person name="Vilcinskas A."/>
            <person name="Wang J."/>
            <person name="Bornberg-Bauer E."/>
            <person name="Korb J."/>
            <person name="Zhang G."/>
            <person name="Liebig J."/>
        </authorList>
    </citation>
    <scope>NUCLEOTIDE SEQUENCE [LARGE SCALE GENOMIC DNA]</scope>
    <source>
        <tissue evidence="2">Whole organism</tissue>
    </source>
</reference>
<feature type="region of interest" description="Disordered" evidence="1">
    <location>
        <begin position="99"/>
        <end position="119"/>
    </location>
</feature>
<dbReference type="AlphaFoldDB" id="A0A067RUC2"/>
<evidence type="ECO:0000313" key="3">
    <source>
        <dbReference type="Proteomes" id="UP000027135"/>
    </source>
</evidence>
<dbReference type="EMBL" id="KK852415">
    <property type="protein sequence ID" value="KDR24410.1"/>
    <property type="molecule type" value="Genomic_DNA"/>
</dbReference>
<evidence type="ECO:0000313" key="2">
    <source>
        <dbReference type="EMBL" id="KDR24410.1"/>
    </source>
</evidence>